<dbReference type="InterPro" id="IPR023214">
    <property type="entry name" value="HAD_sf"/>
</dbReference>
<dbReference type="Pfam" id="PF12710">
    <property type="entry name" value="HAD"/>
    <property type="match status" value="1"/>
</dbReference>
<protein>
    <submittedName>
        <fullName evidence="1">Hydrolase</fullName>
    </submittedName>
</protein>
<evidence type="ECO:0000313" key="1">
    <source>
        <dbReference type="EMBL" id="EID73103.1"/>
    </source>
</evidence>
<keyword evidence="1" id="KW-0378">Hydrolase</keyword>
<gene>
    <name evidence="1" type="ORF">W59_33393</name>
</gene>
<name>I0W9N7_RHOOP</name>
<dbReference type="CDD" id="cd01427">
    <property type="entry name" value="HAD_like"/>
    <property type="match status" value="1"/>
</dbReference>
<dbReference type="InterPro" id="IPR036412">
    <property type="entry name" value="HAD-like_sf"/>
</dbReference>
<dbReference type="Proteomes" id="UP000006447">
    <property type="component" value="Unassembled WGS sequence"/>
</dbReference>
<dbReference type="EMBL" id="AJJH01000171">
    <property type="protein sequence ID" value="EID73103.1"/>
    <property type="molecule type" value="Genomic_DNA"/>
</dbReference>
<accession>I0W9N7</accession>
<dbReference type="PATRIC" id="fig|1165867.3.peg.6840"/>
<comment type="caution">
    <text evidence="1">The sequence shown here is derived from an EMBL/GenBank/DDBJ whole genome shotgun (WGS) entry which is preliminary data.</text>
</comment>
<dbReference type="Gene3D" id="3.40.50.1000">
    <property type="entry name" value="HAD superfamily/HAD-like"/>
    <property type="match status" value="1"/>
</dbReference>
<proteinExistence type="predicted"/>
<dbReference type="SUPFAM" id="SSF56784">
    <property type="entry name" value="HAD-like"/>
    <property type="match status" value="1"/>
</dbReference>
<organism evidence="1 2">
    <name type="scientific">Rhodococcus opacus RKJ300 = JCM 13270</name>
    <dbReference type="NCBI Taxonomy" id="1165867"/>
    <lineage>
        <taxon>Bacteria</taxon>
        <taxon>Bacillati</taxon>
        <taxon>Actinomycetota</taxon>
        <taxon>Actinomycetes</taxon>
        <taxon>Mycobacteriales</taxon>
        <taxon>Nocardiaceae</taxon>
        <taxon>Rhodococcus</taxon>
    </lineage>
</organism>
<evidence type="ECO:0000313" key="2">
    <source>
        <dbReference type="Proteomes" id="UP000006447"/>
    </source>
</evidence>
<dbReference type="AlphaFoldDB" id="I0W9N7"/>
<dbReference type="RefSeq" id="WP_007300832.1">
    <property type="nucleotide sequence ID" value="NZ_AJJH01000171.1"/>
</dbReference>
<sequence length="314" mass="34548">MGAGLGGFWADGSTRSAIEDFVARVTSAGGPDFVEPADRVAVFDNDGTLWCEKPMPIQLDFTIRRFAEMAAKNPGLQQTQPWKAAHEHDLQWLGAAMVKHYQGDDGDLKLLMGAVTEAFDSITVENYDARVRAFFDDADHPTLGRPYADCGYAPMVELLRYLEANGFTVYIASGGDRDFMRPVAEGLYGIPPERVIGSALGLSYREGADTSDLLYKAAMDFFDDGPEKPVRIWSRIGRRPILSVGNSNGDLPMLAFSGLPDRPALRVLILHDDADREFDYVAGAEQALEHARGMNWTVVSMKNDWTSIFSPAVT</sequence>
<dbReference type="GO" id="GO:0016787">
    <property type="term" value="F:hydrolase activity"/>
    <property type="evidence" value="ECO:0007669"/>
    <property type="project" value="UniProtKB-KW"/>
</dbReference>
<reference evidence="1 2" key="1">
    <citation type="journal article" date="2012" name="J. Bacteriol.">
        <title>Draft genome sequence of the nitrophenol-degrading actinomycete Rhodococcus imtechensis RKJ300.</title>
        <authorList>
            <person name="Vikram S."/>
            <person name="Kumar S."/>
            <person name="Subramanian S."/>
            <person name="Raghava G.P."/>
        </authorList>
    </citation>
    <scope>NUCLEOTIDE SEQUENCE [LARGE SCALE GENOMIC DNA]</scope>
    <source>
        <strain evidence="1 2">RKJ300</strain>
    </source>
</reference>